<feature type="region of interest" description="Disordered" evidence="1">
    <location>
        <begin position="352"/>
        <end position="531"/>
    </location>
</feature>
<dbReference type="PANTHER" id="PTHR14625:SF3">
    <property type="entry name" value="MICROCEPHALIN"/>
    <property type="match status" value="1"/>
</dbReference>
<feature type="region of interest" description="Disordered" evidence="1">
    <location>
        <begin position="728"/>
        <end position="779"/>
    </location>
</feature>
<dbReference type="SUPFAM" id="SSF52113">
    <property type="entry name" value="BRCT domain"/>
    <property type="match status" value="1"/>
</dbReference>
<dbReference type="GO" id="GO:0000278">
    <property type="term" value="P:mitotic cell cycle"/>
    <property type="evidence" value="ECO:0007669"/>
    <property type="project" value="TreeGrafter"/>
</dbReference>
<dbReference type="EMBL" id="VXIS01000044">
    <property type="protein sequence ID" value="KAA8910633.1"/>
    <property type="molecule type" value="Genomic_DNA"/>
</dbReference>
<feature type="compositionally biased region" description="Polar residues" evidence="1">
    <location>
        <begin position="302"/>
        <end position="316"/>
    </location>
</feature>
<dbReference type="CDD" id="cd17716">
    <property type="entry name" value="BRCT_microcephalin_rpt1"/>
    <property type="match status" value="1"/>
</dbReference>
<dbReference type="OrthoDB" id="2384350at2759"/>
<dbReference type="Proteomes" id="UP000326924">
    <property type="component" value="Unassembled WGS sequence"/>
</dbReference>
<feature type="region of interest" description="Disordered" evidence="1">
    <location>
        <begin position="1"/>
        <end position="96"/>
    </location>
</feature>
<proteinExistence type="predicted"/>
<dbReference type="InParanoid" id="A0A5J5F3J4"/>
<dbReference type="InterPro" id="IPR036420">
    <property type="entry name" value="BRCT_dom_sf"/>
</dbReference>
<feature type="compositionally biased region" description="Polar residues" evidence="1">
    <location>
        <begin position="48"/>
        <end position="59"/>
    </location>
</feature>
<name>A0A5J5F3J4_9PEZI</name>
<comment type="caution">
    <text evidence="3">The sequence shown here is derived from an EMBL/GenBank/DDBJ whole genome shotgun (WGS) entry which is preliminary data.</text>
</comment>
<feature type="region of interest" description="Disordered" evidence="1">
    <location>
        <begin position="114"/>
        <end position="238"/>
    </location>
</feature>
<reference evidence="3 4" key="1">
    <citation type="submission" date="2019-09" db="EMBL/GenBank/DDBJ databases">
        <title>Draft genome of the ectomycorrhizal ascomycete Sphaerosporella brunnea.</title>
        <authorList>
            <consortium name="DOE Joint Genome Institute"/>
            <person name="Benucci G.M."/>
            <person name="Marozzi G."/>
            <person name="Antonielli L."/>
            <person name="Sanchez S."/>
            <person name="Marco P."/>
            <person name="Wang X."/>
            <person name="Falini L.B."/>
            <person name="Barry K."/>
            <person name="Haridas S."/>
            <person name="Lipzen A."/>
            <person name="Labutti K."/>
            <person name="Grigoriev I.V."/>
            <person name="Murat C."/>
            <person name="Martin F."/>
            <person name="Albertini E."/>
            <person name="Donnini D."/>
            <person name="Bonito G."/>
        </authorList>
    </citation>
    <scope>NUCLEOTIDE SEQUENCE [LARGE SCALE GENOMIC DNA]</scope>
    <source>
        <strain evidence="3 4">Sb_GMNB300</strain>
    </source>
</reference>
<dbReference type="PROSITE" id="PS50172">
    <property type="entry name" value="BRCT"/>
    <property type="match status" value="1"/>
</dbReference>
<protein>
    <recommendedName>
        <fullName evidence="2">BRCT domain-containing protein</fullName>
    </recommendedName>
</protein>
<keyword evidence="4" id="KW-1185">Reference proteome</keyword>
<feature type="compositionally biased region" description="Basic and acidic residues" evidence="1">
    <location>
        <begin position="740"/>
        <end position="750"/>
    </location>
</feature>
<feature type="domain" description="BRCT" evidence="2">
    <location>
        <begin position="622"/>
        <end position="725"/>
    </location>
</feature>
<dbReference type="InterPro" id="IPR022047">
    <property type="entry name" value="Microcephalin-like"/>
</dbReference>
<dbReference type="Gene3D" id="3.40.50.10190">
    <property type="entry name" value="BRCT domain"/>
    <property type="match status" value="1"/>
</dbReference>
<feature type="compositionally biased region" description="Low complexity" evidence="1">
    <location>
        <begin position="466"/>
        <end position="481"/>
    </location>
</feature>
<dbReference type="InterPro" id="IPR001357">
    <property type="entry name" value="BRCT_dom"/>
</dbReference>
<evidence type="ECO:0000259" key="2">
    <source>
        <dbReference type="PROSITE" id="PS50172"/>
    </source>
</evidence>
<sequence length="812" mass="88344">MAEHPPRRYLTRSRSQAGELAVKTSIGPIRTTRSTAASTRRKALTEASLANNSRSEPAQTTTRTKTTTRTRSTAANAGLSAAPRRSGRTGNMRFSPYEPRCHAKTIVAKTLTHKKVTFAPSPGTKTADKENASPSAGPSEPKPDHEDEETDVLMSTSMGALSVKPKRIPRTKIQQPTTGIYAEPVPALPNLSPMKAQRPKRVYTVEEEDMEDELLWPTSPRLAEKPRRPLPSPTKRNAIDGADLLLGAKDIAARPSGIFGTPARRFPQSPNKMAESTLSQTSPSKPSALSSPARRPGKPALSTPTSKPLTKGSSLKYSMDAYDDPFSDTVIRVAADNRGDVFGSIPILEKKAASKKGPVKDIPEEATKGKTIKISNPPKAFRDLLASIKQKREEAEANPPKSADYSMKDAIFHDSTAPSSSPSLSSNEFIKSLIDSRKRPTSVELQEAKSKIDRDGDLSMDDDESPAQTSPTPKAPASTPANKHRSPSEGGSSFGLFGFDEDDEMDCDSENVPPQQVVTSPSKIEQASEDASRGFGQEIAPSISNPAKTLHTWDDVPVDPVLLNEDNRDVVVGYSEVPAPEMKVPVKFHSDDDDVFGPGISPYHHVTLASEAQHRRRGTEENPSSVLAGAVVYVDAYTNDGGDCCETFSKMLRCMGAKVLKQWNWNPDSATPGKVGITHVVFKDGSPRTLAKVKAAGALVSCVALMWVIQCARRDEWLDESAYAIDLDATPRGGNKRRKSMDPQRTEELSPPKTVEPKTPTKSYPSQDPETPRCDYSTTNPVILERIRIAKRKSMQFAPKVGSPLVRSWRPE</sequence>
<organism evidence="3 4">
    <name type="scientific">Sphaerosporella brunnea</name>
    <dbReference type="NCBI Taxonomy" id="1250544"/>
    <lineage>
        <taxon>Eukaryota</taxon>
        <taxon>Fungi</taxon>
        <taxon>Dikarya</taxon>
        <taxon>Ascomycota</taxon>
        <taxon>Pezizomycotina</taxon>
        <taxon>Pezizomycetes</taxon>
        <taxon>Pezizales</taxon>
        <taxon>Pyronemataceae</taxon>
        <taxon>Sphaerosporella</taxon>
    </lineage>
</organism>
<feature type="compositionally biased region" description="Acidic residues" evidence="1">
    <location>
        <begin position="499"/>
        <end position="509"/>
    </location>
</feature>
<evidence type="ECO:0000256" key="1">
    <source>
        <dbReference type="SAM" id="MobiDB-lite"/>
    </source>
</evidence>
<feature type="compositionally biased region" description="Acidic residues" evidence="1">
    <location>
        <begin position="205"/>
        <end position="214"/>
    </location>
</feature>
<feature type="compositionally biased region" description="Polar residues" evidence="1">
    <location>
        <begin position="512"/>
        <end position="525"/>
    </location>
</feature>
<feature type="region of interest" description="Disordered" evidence="1">
    <location>
        <begin position="256"/>
        <end position="318"/>
    </location>
</feature>
<feature type="compositionally biased region" description="Basic and acidic residues" evidence="1">
    <location>
        <begin position="352"/>
        <end position="368"/>
    </location>
</feature>
<accession>A0A5J5F3J4</accession>
<feature type="compositionally biased region" description="Low complexity" evidence="1">
    <location>
        <begin position="282"/>
        <end position="294"/>
    </location>
</feature>
<feature type="compositionally biased region" description="Polar residues" evidence="1">
    <location>
        <begin position="268"/>
        <end position="281"/>
    </location>
</feature>
<dbReference type="PANTHER" id="PTHR14625">
    <property type="entry name" value="MICROCEPHALIN"/>
    <property type="match status" value="1"/>
</dbReference>
<feature type="compositionally biased region" description="Basic and acidic residues" evidence="1">
    <location>
        <begin position="446"/>
        <end position="457"/>
    </location>
</feature>
<evidence type="ECO:0000313" key="4">
    <source>
        <dbReference type="Proteomes" id="UP000326924"/>
    </source>
</evidence>
<feature type="compositionally biased region" description="Low complexity" evidence="1">
    <location>
        <begin position="60"/>
        <end position="73"/>
    </location>
</feature>
<gene>
    <name evidence="3" type="ORF">FN846DRAFT_775018</name>
</gene>
<evidence type="ECO:0000313" key="3">
    <source>
        <dbReference type="EMBL" id="KAA8910633.1"/>
    </source>
</evidence>
<feature type="compositionally biased region" description="Low complexity" evidence="1">
    <location>
        <begin position="488"/>
        <end position="498"/>
    </location>
</feature>
<dbReference type="AlphaFoldDB" id="A0A5J5F3J4"/>
<feature type="compositionally biased region" description="Low complexity" evidence="1">
    <location>
        <begin position="751"/>
        <end position="762"/>
    </location>
</feature>